<evidence type="ECO:0000313" key="10">
    <source>
        <dbReference type="EMBL" id="CAL5221874.1"/>
    </source>
</evidence>
<feature type="transmembrane region" description="Helical" evidence="8">
    <location>
        <begin position="369"/>
        <end position="389"/>
    </location>
</feature>
<comment type="caution">
    <text evidence="10">The sequence shown here is derived from an EMBL/GenBank/DDBJ whole genome shotgun (WGS) entry which is preliminary data.</text>
</comment>
<keyword evidence="4" id="KW-0029">Amino-acid transport</keyword>
<dbReference type="Pfam" id="PF01490">
    <property type="entry name" value="Aa_trans"/>
    <property type="match status" value="1"/>
</dbReference>
<keyword evidence="6 8" id="KW-0472">Membrane</keyword>
<protein>
    <submittedName>
        <fullName evidence="10">G4137 protein</fullName>
    </submittedName>
</protein>
<accession>A0ABP1FPL3</accession>
<reference evidence="10 11" key="1">
    <citation type="submission" date="2024-06" db="EMBL/GenBank/DDBJ databases">
        <authorList>
            <person name="Kraege A."/>
            <person name="Thomma B."/>
        </authorList>
    </citation>
    <scope>NUCLEOTIDE SEQUENCE [LARGE SCALE GENOMIC DNA]</scope>
</reference>
<evidence type="ECO:0000313" key="11">
    <source>
        <dbReference type="Proteomes" id="UP001497392"/>
    </source>
</evidence>
<proteinExistence type="predicted"/>
<evidence type="ECO:0000256" key="2">
    <source>
        <dbReference type="ARBA" id="ARBA00022448"/>
    </source>
</evidence>
<evidence type="ECO:0000256" key="6">
    <source>
        <dbReference type="ARBA" id="ARBA00023136"/>
    </source>
</evidence>
<dbReference type="Proteomes" id="UP001497392">
    <property type="component" value="Unassembled WGS sequence"/>
</dbReference>
<dbReference type="Gene3D" id="1.20.1740.10">
    <property type="entry name" value="Amino acid/polyamine transporter I"/>
    <property type="match status" value="1"/>
</dbReference>
<feature type="transmembrane region" description="Helical" evidence="8">
    <location>
        <begin position="61"/>
        <end position="83"/>
    </location>
</feature>
<evidence type="ECO:0000256" key="7">
    <source>
        <dbReference type="SAM" id="MobiDB-lite"/>
    </source>
</evidence>
<dbReference type="EMBL" id="CAXHTA020000005">
    <property type="protein sequence ID" value="CAL5221874.1"/>
    <property type="molecule type" value="Genomic_DNA"/>
</dbReference>
<evidence type="ECO:0000256" key="4">
    <source>
        <dbReference type="ARBA" id="ARBA00022970"/>
    </source>
</evidence>
<feature type="transmembrane region" description="Helical" evidence="8">
    <location>
        <begin position="286"/>
        <end position="307"/>
    </location>
</feature>
<keyword evidence="3 8" id="KW-0812">Transmembrane</keyword>
<sequence length="462" mass="50057">MDDPPSRECELPGKGSAATAGLTGDAKPQANGLGSDLNSRYDVEYKLPITGDRTATWKSSAFHNVTAMVGAGVLGLPSAMAYLGWPGGIIVLILSWIISLYTLWQLCVMHEHDGKRFNRYHELAQHAFGKTMGNWILLPPQLIVLIGLGITYTVTGGQSLHAAWQLLCTEPCRPFGLSAWIVVFSSAQLFLSQCPNFNALTMVSLCAAIMSITYSTIAFGASVAHGRVPDVQYNLDGFTLANGLFGVWNALGTVAFAYGGHNVVLEIQATLPSPPETLRPMMKGVYVAYALVAWCYFTVSVAGYWAFGNTVQGNILLSIGSPKGLIVAADIFVVIHVLGSYQVYTMPVFDMIEHSLVKHGIRNDGLVRLAYRSAYVVIIAFIACTIPFFRDLMGFIGALGTGPTTFWIPPLIYLVVKKPSMRSGHFWASWVILILCVIVTVLGSIGALRGIITAASSFHFYE</sequence>
<feature type="transmembrane region" description="Helical" evidence="8">
    <location>
        <begin position="89"/>
        <end position="109"/>
    </location>
</feature>
<feature type="transmembrane region" description="Helical" evidence="8">
    <location>
        <begin position="174"/>
        <end position="191"/>
    </location>
</feature>
<organism evidence="10 11">
    <name type="scientific">Coccomyxa viridis</name>
    <dbReference type="NCBI Taxonomy" id="1274662"/>
    <lineage>
        <taxon>Eukaryota</taxon>
        <taxon>Viridiplantae</taxon>
        <taxon>Chlorophyta</taxon>
        <taxon>core chlorophytes</taxon>
        <taxon>Trebouxiophyceae</taxon>
        <taxon>Trebouxiophyceae incertae sedis</taxon>
        <taxon>Coccomyxaceae</taxon>
        <taxon>Coccomyxa</taxon>
    </lineage>
</organism>
<dbReference type="PANTHER" id="PTHR48017">
    <property type="entry name" value="OS05G0424000 PROTEIN-RELATED"/>
    <property type="match status" value="1"/>
</dbReference>
<gene>
    <name evidence="10" type="primary">g4137</name>
    <name evidence="10" type="ORF">VP750_LOCUS3533</name>
</gene>
<feature type="transmembrane region" description="Helical" evidence="8">
    <location>
        <begin position="245"/>
        <end position="265"/>
    </location>
</feature>
<feature type="transmembrane region" description="Helical" evidence="8">
    <location>
        <begin position="327"/>
        <end position="349"/>
    </location>
</feature>
<evidence type="ECO:0000256" key="3">
    <source>
        <dbReference type="ARBA" id="ARBA00022692"/>
    </source>
</evidence>
<name>A0ABP1FPL3_9CHLO</name>
<comment type="subcellular location">
    <subcellularLocation>
        <location evidence="1">Membrane</location>
    </subcellularLocation>
</comment>
<feature type="region of interest" description="Disordered" evidence="7">
    <location>
        <begin position="1"/>
        <end position="31"/>
    </location>
</feature>
<feature type="compositionally biased region" description="Basic and acidic residues" evidence="7">
    <location>
        <begin position="1"/>
        <end position="11"/>
    </location>
</feature>
<dbReference type="InterPro" id="IPR013057">
    <property type="entry name" value="AA_transpt_TM"/>
</dbReference>
<evidence type="ECO:0000259" key="9">
    <source>
        <dbReference type="Pfam" id="PF01490"/>
    </source>
</evidence>
<feature type="domain" description="Amino acid transporter transmembrane" evidence="9">
    <location>
        <begin position="53"/>
        <end position="452"/>
    </location>
</feature>
<evidence type="ECO:0000256" key="5">
    <source>
        <dbReference type="ARBA" id="ARBA00022989"/>
    </source>
</evidence>
<keyword evidence="2" id="KW-0813">Transport</keyword>
<keyword evidence="11" id="KW-1185">Reference proteome</keyword>
<evidence type="ECO:0000256" key="8">
    <source>
        <dbReference type="SAM" id="Phobius"/>
    </source>
</evidence>
<feature type="transmembrane region" description="Helical" evidence="8">
    <location>
        <begin position="135"/>
        <end position="154"/>
    </location>
</feature>
<feature type="transmembrane region" description="Helical" evidence="8">
    <location>
        <begin position="203"/>
        <end position="225"/>
    </location>
</feature>
<feature type="transmembrane region" description="Helical" evidence="8">
    <location>
        <begin position="428"/>
        <end position="452"/>
    </location>
</feature>
<keyword evidence="5 8" id="KW-1133">Transmembrane helix</keyword>
<feature type="transmembrane region" description="Helical" evidence="8">
    <location>
        <begin position="395"/>
        <end position="416"/>
    </location>
</feature>
<evidence type="ECO:0000256" key="1">
    <source>
        <dbReference type="ARBA" id="ARBA00004370"/>
    </source>
</evidence>